<dbReference type="SMART" id="SM00717">
    <property type="entry name" value="SANT"/>
    <property type="match status" value="1"/>
</dbReference>
<dbReference type="PANTHER" id="PTHR45885">
    <property type="entry name" value="CELL DIVISION CYCLE 5-LIKE PROTEIN"/>
    <property type="match status" value="1"/>
</dbReference>
<evidence type="ECO:0000256" key="6">
    <source>
        <dbReference type="ARBA" id="ARBA00023125"/>
    </source>
</evidence>
<dbReference type="SUPFAM" id="SSF46689">
    <property type="entry name" value="Homeodomain-like"/>
    <property type="match status" value="1"/>
</dbReference>
<keyword evidence="12" id="KW-1185">Reference proteome</keyword>
<proteinExistence type="inferred from homology"/>
<comment type="subcellular location">
    <subcellularLocation>
        <location evidence="1">Nucleus</location>
    </subcellularLocation>
</comment>
<dbReference type="EMBL" id="PKMF04000199">
    <property type="protein sequence ID" value="KAK7843638.1"/>
    <property type="molecule type" value="Genomic_DNA"/>
</dbReference>
<keyword evidence="3" id="KW-0507">mRNA processing</keyword>
<dbReference type="CDD" id="cd00167">
    <property type="entry name" value="SANT"/>
    <property type="match status" value="1"/>
</dbReference>
<protein>
    <submittedName>
        <fullName evidence="11">Cell division cycle 5-like protein</fullName>
    </submittedName>
</protein>
<dbReference type="InterPro" id="IPR009057">
    <property type="entry name" value="Homeodomain-like_sf"/>
</dbReference>
<evidence type="ECO:0000256" key="7">
    <source>
        <dbReference type="ARBA" id="ARBA00023187"/>
    </source>
</evidence>
<dbReference type="GO" id="GO:0000398">
    <property type="term" value="P:mRNA splicing, via spliceosome"/>
    <property type="evidence" value="ECO:0007669"/>
    <property type="project" value="InterPro"/>
</dbReference>
<dbReference type="InterPro" id="IPR047242">
    <property type="entry name" value="CDC5L/Cef1"/>
</dbReference>
<evidence type="ECO:0000256" key="4">
    <source>
        <dbReference type="ARBA" id="ARBA00022728"/>
    </source>
</evidence>
<evidence type="ECO:0000313" key="11">
    <source>
        <dbReference type="EMBL" id="KAK7843638.1"/>
    </source>
</evidence>
<name>A0AAW0KY90_QUESU</name>
<evidence type="ECO:0000256" key="2">
    <source>
        <dbReference type="ARBA" id="ARBA00010506"/>
    </source>
</evidence>
<evidence type="ECO:0000313" key="12">
    <source>
        <dbReference type="Proteomes" id="UP000237347"/>
    </source>
</evidence>
<feature type="domain" description="Myb-like" evidence="9">
    <location>
        <begin position="1"/>
        <end position="50"/>
    </location>
</feature>
<dbReference type="PANTHER" id="PTHR45885:SF1">
    <property type="entry name" value="CELL DIVISION CYCLE 5-LIKE PROTEIN"/>
    <property type="match status" value="1"/>
</dbReference>
<comment type="caution">
    <text evidence="11">The sequence shown here is derived from an EMBL/GenBank/DDBJ whole genome shotgun (WGS) entry which is preliminary data.</text>
</comment>
<dbReference type="GO" id="GO:0051301">
    <property type="term" value="P:cell division"/>
    <property type="evidence" value="ECO:0007669"/>
    <property type="project" value="UniProtKB-KW"/>
</dbReference>
<dbReference type="Gene3D" id="1.10.10.60">
    <property type="entry name" value="Homeodomain-like"/>
    <property type="match status" value="1"/>
</dbReference>
<dbReference type="GO" id="GO:0000974">
    <property type="term" value="C:Prp19 complex"/>
    <property type="evidence" value="ECO:0007669"/>
    <property type="project" value="InterPro"/>
</dbReference>
<keyword evidence="5" id="KW-0677">Repeat</keyword>
<gene>
    <name evidence="11" type="primary">CDC5_3</name>
    <name evidence="11" type="ORF">CFP56_012070</name>
</gene>
<evidence type="ECO:0000259" key="9">
    <source>
        <dbReference type="PROSITE" id="PS50090"/>
    </source>
</evidence>
<comment type="similarity">
    <text evidence="2">Belongs to the CEF1 family.</text>
</comment>
<dbReference type="Proteomes" id="UP000237347">
    <property type="component" value="Unassembled WGS sequence"/>
</dbReference>
<feature type="domain" description="HTH myb-type" evidence="10">
    <location>
        <begin position="1"/>
        <end position="54"/>
    </location>
</feature>
<reference evidence="11 12" key="1">
    <citation type="journal article" date="2018" name="Sci. Data">
        <title>The draft genome sequence of cork oak.</title>
        <authorList>
            <person name="Ramos A.M."/>
            <person name="Usie A."/>
            <person name="Barbosa P."/>
            <person name="Barros P.M."/>
            <person name="Capote T."/>
            <person name="Chaves I."/>
            <person name="Simoes F."/>
            <person name="Abreu I."/>
            <person name="Carrasquinho I."/>
            <person name="Faro C."/>
            <person name="Guimaraes J.B."/>
            <person name="Mendonca D."/>
            <person name="Nobrega F."/>
            <person name="Rodrigues L."/>
            <person name="Saibo N.J.M."/>
            <person name="Varela M.C."/>
            <person name="Egas C."/>
            <person name="Matos J."/>
            <person name="Miguel C.M."/>
            <person name="Oliveira M.M."/>
            <person name="Ricardo C.P."/>
            <person name="Goncalves S."/>
        </authorList>
    </citation>
    <scope>NUCLEOTIDE SEQUENCE [LARGE SCALE GENOMIC DNA]</scope>
    <source>
        <strain evidence="12">cv. HL8</strain>
    </source>
</reference>
<dbReference type="Pfam" id="PF00249">
    <property type="entry name" value="Myb_DNA-binding"/>
    <property type="match status" value="1"/>
</dbReference>
<keyword evidence="4" id="KW-0747">Spliceosome</keyword>
<keyword evidence="8" id="KW-0539">Nucleus</keyword>
<evidence type="ECO:0000256" key="8">
    <source>
        <dbReference type="ARBA" id="ARBA00023242"/>
    </source>
</evidence>
<evidence type="ECO:0000256" key="5">
    <source>
        <dbReference type="ARBA" id="ARBA00022737"/>
    </source>
</evidence>
<dbReference type="GO" id="GO:0005681">
    <property type="term" value="C:spliceosomal complex"/>
    <property type="evidence" value="ECO:0007669"/>
    <property type="project" value="UniProtKB-KW"/>
</dbReference>
<dbReference type="GO" id="GO:0003677">
    <property type="term" value="F:DNA binding"/>
    <property type="evidence" value="ECO:0007669"/>
    <property type="project" value="UniProtKB-KW"/>
</dbReference>
<dbReference type="PROSITE" id="PS51294">
    <property type="entry name" value="HTH_MYB"/>
    <property type="match status" value="1"/>
</dbReference>
<evidence type="ECO:0000256" key="1">
    <source>
        <dbReference type="ARBA" id="ARBA00004123"/>
    </source>
</evidence>
<organism evidence="11 12">
    <name type="scientific">Quercus suber</name>
    <name type="common">Cork oak</name>
    <dbReference type="NCBI Taxonomy" id="58331"/>
    <lineage>
        <taxon>Eukaryota</taxon>
        <taxon>Viridiplantae</taxon>
        <taxon>Streptophyta</taxon>
        <taxon>Embryophyta</taxon>
        <taxon>Tracheophyta</taxon>
        <taxon>Spermatophyta</taxon>
        <taxon>Magnoliopsida</taxon>
        <taxon>eudicotyledons</taxon>
        <taxon>Gunneridae</taxon>
        <taxon>Pentapetalae</taxon>
        <taxon>rosids</taxon>
        <taxon>fabids</taxon>
        <taxon>Fagales</taxon>
        <taxon>Fagaceae</taxon>
        <taxon>Quercus</taxon>
    </lineage>
</organism>
<dbReference type="InterPro" id="IPR001005">
    <property type="entry name" value="SANT/Myb"/>
</dbReference>
<dbReference type="InterPro" id="IPR017930">
    <property type="entry name" value="Myb_dom"/>
</dbReference>
<sequence>MIKGGVWKNTKDEILKAVVMKYGKNQLAQISSLLVHKFAKQCKAHWYKWLNPSIKKEQVTRLLELETSPVTQFILWI</sequence>
<evidence type="ECO:0000259" key="10">
    <source>
        <dbReference type="PROSITE" id="PS51294"/>
    </source>
</evidence>
<accession>A0AAW0KY90</accession>
<dbReference type="PROSITE" id="PS50090">
    <property type="entry name" value="MYB_LIKE"/>
    <property type="match status" value="1"/>
</dbReference>
<evidence type="ECO:0000256" key="3">
    <source>
        <dbReference type="ARBA" id="ARBA00022664"/>
    </source>
</evidence>
<keyword evidence="6" id="KW-0238">DNA-binding</keyword>
<dbReference type="AlphaFoldDB" id="A0AAW0KY90"/>
<keyword evidence="7" id="KW-0508">mRNA splicing</keyword>